<organism evidence="11 12">
    <name type="scientific">Hydnomerulius pinastri MD-312</name>
    <dbReference type="NCBI Taxonomy" id="994086"/>
    <lineage>
        <taxon>Eukaryota</taxon>
        <taxon>Fungi</taxon>
        <taxon>Dikarya</taxon>
        <taxon>Basidiomycota</taxon>
        <taxon>Agaricomycotina</taxon>
        <taxon>Agaricomycetes</taxon>
        <taxon>Agaricomycetidae</taxon>
        <taxon>Boletales</taxon>
        <taxon>Boletales incertae sedis</taxon>
        <taxon>Leucogyrophana</taxon>
    </lineage>
</organism>
<dbReference type="AlphaFoldDB" id="A0A0C9V528"/>
<dbReference type="PANTHER" id="PTHR46300:SF7">
    <property type="entry name" value="P450, PUTATIVE (EUROFUNG)-RELATED"/>
    <property type="match status" value="1"/>
</dbReference>
<dbReference type="CDD" id="cd11065">
    <property type="entry name" value="CYP64-like"/>
    <property type="match status" value="1"/>
</dbReference>
<keyword evidence="7 9" id="KW-0408">Iron</keyword>
<evidence type="ECO:0000256" key="6">
    <source>
        <dbReference type="ARBA" id="ARBA00023002"/>
    </source>
</evidence>
<sequence>MPAPTFSLNGTDALVLVLSSSLIGCWWLDRHWHSRERRALPPGPPGKFGGLLGNLGEMAGFEPWKRLAKWGQVYGSDLVYLRSFGTGVLVINSSSAVTELFEKQSSFYSDRPTFTMAGELIGLDQGLGFAHYGPHWRMMRKLAQRALGTEAIKKYHGVQEDVIALFLHSLVEQPDEFAKALHLASGRIIQSVTYGFAVNTPSELYLHDMEKTMEMVTEYVRPGAFLVDIFPFLKHLPAWFPFNTIHKTAAAGRELLLRSSDRPFGHVKQLVKEGRAPPSYVADGLAGIYEGEQKGPEGERGVDVEYCVKWSANTMYGAGSETTYGTVIEALYLLALHPEIQARAYAEIEAALGSSTSDQFTVLERLPSIADRPALPYVNALVKEVYRYNPVVPMGLPRRSEKDGWLGGKFIPKDTLIIPNVWALSRDRVSGIPPEQFEPARFLEDHLPRPAVDPLTYTFGFGRRICPGRFLGDNSVFLFISGLIATFEISMPEGTDISFVPGLVSYPQPFKVNLVPRSEQIITAVKTAAMV</sequence>
<evidence type="ECO:0000256" key="3">
    <source>
        <dbReference type="ARBA" id="ARBA00010617"/>
    </source>
</evidence>
<evidence type="ECO:0000313" key="11">
    <source>
        <dbReference type="EMBL" id="KIJ60639.1"/>
    </source>
</evidence>
<keyword evidence="12" id="KW-1185">Reference proteome</keyword>
<comment type="pathway">
    <text evidence="2">Secondary metabolite biosynthesis.</text>
</comment>
<evidence type="ECO:0000256" key="1">
    <source>
        <dbReference type="ARBA" id="ARBA00001971"/>
    </source>
</evidence>
<dbReference type="EMBL" id="KN839870">
    <property type="protein sequence ID" value="KIJ60639.1"/>
    <property type="molecule type" value="Genomic_DNA"/>
</dbReference>
<dbReference type="PRINTS" id="PR00463">
    <property type="entry name" value="EP450I"/>
</dbReference>
<evidence type="ECO:0000313" key="12">
    <source>
        <dbReference type="Proteomes" id="UP000053820"/>
    </source>
</evidence>
<dbReference type="Proteomes" id="UP000053820">
    <property type="component" value="Unassembled WGS sequence"/>
</dbReference>
<dbReference type="PRINTS" id="PR00385">
    <property type="entry name" value="P450"/>
</dbReference>
<keyword evidence="6 10" id="KW-0560">Oxidoreductase</keyword>
<dbReference type="Gene3D" id="1.10.630.10">
    <property type="entry name" value="Cytochrome P450"/>
    <property type="match status" value="1"/>
</dbReference>
<dbReference type="SUPFAM" id="SSF48264">
    <property type="entry name" value="Cytochrome P450"/>
    <property type="match status" value="1"/>
</dbReference>
<keyword evidence="5 9" id="KW-0479">Metal-binding</keyword>
<dbReference type="InterPro" id="IPR036396">
    <property type="entry name" value="Cyt_P450_sf"/>
</dbReference>
<evidence type="ECO:0000256" key="10">
    <source>
        <dbReference type="RuleBase" id="RU000461"/>
    </source>
</evidence>
<proteinExistence type="inferred from homology"/>
<dbReference type="InterPro" id="IPR050364">
    <property type="entry name" value="Cytochrome_P450_fung"/>
</dbReference>
<evidence type="ECO:0000256" key="9">
    <source>
        <dbReference type="PIRSR" id="PIRSR602401-1"/>
    </source>
</evidence>
<evidence type="ECO:0000256" key="8">
    <source>
        <dbReference type="ARBA" id="ARBA00023033"/>
    </source>
</evidence>
<evidence type="ECO:0000256" key="4">
    <source>
        <dbReference type="ARBA" id="ARBA00022617"/>
    </source>
</evidence>
<feature type="binding site" description="axial binding residue" evidence="9">
    <location>
        <position position="466"/>
    </location>
    <ligand>
        <name>heme</name>
        <dbReference type="ChEBI" id="CHEBI:30413"/>
    </ligand>
    <ligandPart>
        <name>Fe</name>
        <dbReference type="ChEBI" id="CHEBI:18248"/>
    </ligandPart>
</feature>
<comment type="similarity">
    <text evidence="3 10">Belongs to the cytochrome P450 family.</text>
</comment>
<dbReference type="HOGENOM" id="CLU_001570_2_3_1"/>
<keyword evidence="4 9" id="KW-0349">Heme</keyword>
<dbReference type="InterPro" id="IPR001128">
    <property type="entry name" value="Cyt_P450"/>
</dbReference>
<keyword evidence="8 10" id="KW-0503">Monooxygenase</keyword>
<accession>A0A0C9V528</accession>
<gene>
    <name evidence="11" type="ORF">HYDPIDRAFT_116936</name>
</gene>
<dbReference type="PROSITE" id="PS00086">
    <property type="entry name" value="CYTOCHROME_P450"/>
    <property type="match status" value="1"/>
</dbReference>
<dbReference type="InterPro" id="IPR002401">
    <property type="entry name" value="Cyt_P450_E_grp-I"/>
</dbReference>
<evidence type="ECO:0000256" key="5">
    <source>
        <dbReference type="ARBA" id="ARBA00022723"/>
    </source>
</evidence>
<dbReference type="GO" id="GO:0020037">
    <property type="term" value="F:heme binding"/>
    <property type="evidence" value="ECO:0007669"/>
    <property type="project" value="InterPro"/>
</dbReference>
<comment type="cofactor">
    <cofactor evidence="1 9">
        <name>heme</name>
        <dbReference type="ChEBI" id="CHEBI:30413"/>
    </cofactor>
</comment>
<dbReference type="OrthoDB" id="2789670at2759"/>
<evidence type="ECO:0000256" key="7">
    <source>
        <dbReference type="ARBA" id="ARBA00023004"/>
    </source>
</evidence>
<dbReference type="GO" id="GO:0016705">
    <property type="term" value="F:oxidoreductase activity, acting on paired donors, with incorporation or reduction of molecular oxygen"/>
    <property type="evidence" value="ECO:0007669"/>
    <property type="project" value="InterPro"/>
</dbReference>
<dbReference type="PANTHER" id="PTHR46300">
    <property type="entry name" value="P450, PUTATIVE (EUROFUNG)-RELATED-RELATED"/>
    <property type="match status" value="1"/>
</dbReference>
<name>A0A0C9V528_9AGAM</name>
<reference evidence="11 12" key="1">
    <citation type="submission" date="2014-04" db="EMBL/GenBank/DDBJ databases">
        <title>Evolutionary Origins and Diversification of the Mycorrhizal Mutualists.</title>
        <authorList>
            <consortium name="DOE Joint Genome Institute"/>
            <consortium name="Mycorrhizal Genomics Consortium"/>
            <person name="Kohler A."/>
            <person name="Kuo A."/>
            <person name="Nagy L.G."/>
            <person name="Floudas D."/>
            <person name="Copeland A."/>
            <person name="Barry K.W."/>
            <person name="Cichocki N."/>
            <person name="Veneault-Fourrey C."/>
            <person name="LaButti K."/>
            <person name="Lindquist E.A."/>
            <person name="Lipzen A."/>
            <person name="Lundell T."/>
            <person name="Morin E."/>
            <person name="Murat C."/>
            <person name="Riley R."/>
            <person name="Ohm R."/>
            <person name="Sun H."/>
            <person name="Tunlid A."/>
            <person name="Henrissat B."/>
            <person name="Grigoriev I.V."/>
            <person name="Hibbett D.S."/>
            <person name="Martin F."/>
        </authorList>
    </citation>
    <scope>NUCLEOTIDE SEQUENCE [LARGE SCALE GENOMIC DNA]</scope>
    <source>
        <strain evidence="11 12">MD-312</strain>
    </source>
</reference>
<protein>
    <recommendedName>
        <fullName evidence="13">Cytochrome P450</fullName>
    </recommendedName>
</protein>
<evidence type="ECO:0008006" key="13">
    <source>
        <dbReference type="Google" id="ProtNLM"/>
    </source>
</evidence>
<evidence type="ECO:0000256" key="2">
    <source>
        <dbReference type="ARBA" id="ARBA00005179"/>
    </source>
</evidence>
<dbReference type="GO" id="GO:0004497">
    <property type="term" value="F:monooxygenase activity"/>
    <property type="evidence" value="ECO:0007669"/>
    <property type="project" value="UniProtKB-KW"/>
</dbReference>
<dbReference type="Pfam" id="PF00067">
    <property type="entry name" value="p450"/>
    <property type="match status" value="1"/>
</dbReference>
<dbReference type="GO" id="GO:0005506">
    <property type="term" value="F:iron ion binding"/>
    <property type="evidence" value="ECO:0007669"/>
    <property type="project" value="InterPro"/>
</dbReference>
<dbReference type="InterPro" id="IPR017972">
    <property type="entry name" value="Cyt_P450_CS"/>
</dbReference>